<dbReference type="InParanoid" id="A0A0D0CWU2"/>
<dbReference type="GO" id="GO:0046872">
    <property type="term" value="F:metal ion binding"/>
    <property type="evidence" value="ECO:0007669"/>
    <property type="project" value="UniProtKB-KW"/>
</dbReference>
<evidence type="ECO:0000256" key="2">
    <source>
        <dbReference type="ARBA" id="ARBA00022723"/>
    </source>
</evidence>
<dbReference type="InterPro" id="IPR027806">
    <property type="entry name" value="HARBI1_dom"/>
</dbReference>
<dbReference type="AlphaFoldDB" id="A0A0D0CWU2"/>
<evidence type="ECO:0000313" key="6">
    <source>
        <dbReference type="Proteomes" id="UP000054538"/>
    </source>
</evidence>
<dbReference type="EMBL" id="KN831661">
    <property type="protein sequence ID" value="KIK71789.1"/>
    <property type="molecule type" value="Genomic_DNA"/>
</dbReference>
<keyword evidence="2" id="KW-0479">Metal-binding</keyword>
<feature type="domain" description="DDE Tnp4" evidence="4">
    <location>
        <begin position="1"/>
        <end position="95"/>
    </location>
</feature>
<reference evidence="5 6" key="1">
    <citation type="submission" date="2014-04" db="EMBL/GenBank/DDBJ databases">
        <authorList>
            <consortium name="DOE Joint Genome Institute"/>
            <person name="Kuo A."/>
            <person name="Kohler A."/>
            <person name="Jargeat P."/>
            <person name="Nagy L.G."/>
            <person name="Floudas D."/>
            <person name="Copeland A."/>
            <person name="Barry K.W."/>
            <person name="Cichocki N."/>
            <person name="Veneault-Fourrey C."/>
            <person name="LaButti K."/>
            <person name="Lindquist E.A."/>
            <person name="Lipzen A."/>
            <person name="Lundell T."/>
            <person name="Morin E."/>
            <person name="Murat C."/>
            <person name="Sun H."/>
            <person name="Tunlid A."/>
            <person name="Henrissat B."/>
            <person name="Grigoriev I.V."/>
            <person name="Hibbett D.S."/>
            <person name="Martin F."/>
            <person name="Nordberg H.P."/>
            <person name="Cantor M.N."/>
            <person name="Hua S.X."/>
        </authorList>
    </citation>
    <scope>NUCLEOTIDE SEQUENCE [LARGE SCALE GENOMIC DNA]</scope>
    <source>
        <strain evidence="5 6">Ve08.2h10</strain>
    </source>
</reference>
<proteinExistence type="predicted"/>
<organism evidence="5 6">
    <name type="scientific">Paxillus rubicundulus Ve08.2h10</name>
    <dbReference type="NCBI Taxonomy" id="930991"/>
    <lineage>
        <taxon>Eukaryota</taxon>
        <taxon>Fungi</taxon>
        <taxon>Dikarya</taxon>
        <taxon>Basidiomycota</taxon>
        <taxon>Agaricomycotina</taxon>
        <taxon>Agaricomycetes</taxon>
        <taxon>Agaricomycetidae</taxon>
        <taxon>Boletales</taxon>
        <taxon>Paxilineae</taxon>
        <taxon>Paxillaceae</taxon>
        <taxon>Paxillus</taxon>
    </lineage>
</organism>
<evidence type="ECO:0000313" key="5">
    <source>
        <dbReference type="EMBL" id="KIK71789.1"/>
    </source>
</evidence>
<reference evidence="6" key="2">
    <citation type="submission" date="2015-01" db="EMBL/GenBank/DDBJ databases">
        <title>Evolutionary Origins and Diversification of the Mycorrhizal Mutualists.</title>
        <authorList>
            <consortium name="DOE Joint Genome Institute"/>
            <consortium name="Mycorrhizal Genomics Consortium"/>
            <person name="Kohler A."/>
            <person name="Kuo A."/>
            <person name="Nagy L.G."/>
            <person name="Floudas D."/>
            <person name="Copeland A."/>
            <person name="Barry K.W."/>
            <person name="Cichocki N."/>
            <person name="Veneault-Fourrey C."/>
            <person name="LaButti K."/>
            <person name="Lindquist E.A."/>
            <person name="Lipzen A."/>
            <person name="Lundell T."/>
            <person name="Morin E."/>
            <person name="Murat C."/>
            <person name="Riley R."/>
            <person name="Ohm R."/>
            <person name="Sun H."/>
            <person name="Tunlid A."/>
            <person name="Henrissat B."/>
            <person name="Grigoriev I.V."/>
            <person name="Hibbett D.S."/>
            <person name="Martin F."/>
        </authorList>
    </citation>
    <scope>NUCLEOTIDE SEQUENCE [LARGE SCALE GENOMIC DNA]</scope>
    <source>
        <strain evidence="6">Ve08.2h10</strain>
    </source>
</reference>
<comment type="cofactor">
    <cofactor evidence="1">
        <name>a divalent metal cation</name>
        <dbReference type="ChEBI" id="CHEBI:60240"/>
    </cofactor>
</comment>
<dbReference type="Proteomes" id="UP000054538">
    <property type="component" value="Unassembled WGS sequence"/>
</dbReference>
<feature type="region of interest" description="Disordered" evidence="3">
    <location>
        <begin position="119"/>
        <end position="143"/>
    </location>
</feature>
<keyword evidence="6" id="KW-1185">Reference proteome</keyword>
<protein>
    <recommendedName>
        <fullName evidence="4">DDE Tnp4 domain-containing protein</fullName>
    </recommendedName>
</protein>
<gene>
    <name evidence="5" type="ORF">PAXRUDRAFT_22832</name>
</gene>
<evidence type="ECO:0000256" key="3">
    <source>
        <dbReference type="SAM" id="MobiDB-lite"/>
    </source>
</evidence>
<evidence type="ECO:0000256" key="1">
    <source>
        <dbReference type="ARBA" id="ARBA00001968"/>
    </source>
</evidence>
<dbReference type="OrthoDB" id="2684964at2759"/>
<dbReference type="Pfam" id="PF13359">
    <property type="entry name" value="DDE_Tnp_4"/>
    <property type="match status" value="1"/>
</dbReference>
<accession>A0A0D0CWU2</accession>
<dbReference type="STRING" id="930991.A0A0D0CWU2"/>
<name>A0A0D0CWU2_9AGAM</name>
<sequence>MPPGKYLLADAGFGTLDALLVPYRGVQYHLKEWCQANLRPQNREELFNLRHAALRNVIERIFGVLKCQFHILQIPPKYDMHIQAQLPVTLCAIHNFIRRYDPEDFFDPELASVDLSADEGDEQPAGILGEGPADAAERRRADQRRDAIAQEMWDDYQRERVRRGL</sequence>
<dbReference type="HOGENOM" id="CLU_040082_3_1_1"/>
<evidence type="ECO:0000259" key="4">
    <source>
        <dbReference type="Pfam" id="PF13359"/>
    </source>
</evidence>